<dbReference type="InterPro" id="IPR015943">
    <property type="entry name" value="WD40/YVTN_repeat-like_dom_sf"/>
</dbReference>
<evidence type="ECO:0000313" key="4">
    <source>
        <dbReference type="EMBL" id="VTR92517.1"/>
    </source>
</evidence>
<dbReference type="PANTHER" id="PTHR19879:SF9">
    <property type="entry name" value="TRANSCRIPTION INITIATION FACTOR TFIID SUBUNIT 5"/>
    <property type="match status" value="1"/>
</dbReference>
<feature type="repeat" description="WD" evidence="3">
    <location>
        <begin position="296"/>
        <end position="330"/>
    </location>
</feature>
<feature type="repeat" description="WD" evidence="3">
    <location>
        <begin position="34"/>
        <end position="73"/>
    </location>
</feature>
<dbReference type="SUPFAM" id="SSF50978">
    <property type="entry name" value="WD40 repeat-like"/>
    <property type="match status" value="1"/>
</dbReference>
<evidence type="ECO:0000313" key="5">
    <source>
        <dbReference type="Proteomes" id="UP000464178"/>
    </source>
</evidence>
<dbReference type="Proteomes" id="UP000464178">
    <property type="component" value="Chromosome"/>
</dbReference>
<dbReference type="RefSeq" id="WP_162667366.1">
    <property type="nucleotide sequence ID" value="NZ_LR593886.1"/>
</dbReference>
<dbReference type="PROSITE" id="PS50294">
    <property type="entry name" value="WD_REPEATS_REGION"/>
    <property type="match status" value="2"/>
</dbReference>
<dbReference type="SMART" id="SM00320">
    <property type="entry name" value="WD40"/>
    <property type="match status" value="4"/>
</dbReference>
<sequence length="330" mass="35466">MLTVLTVFLLTSAPPVPTQAPAPRPVRGWRVEHTFTHKAPVRALAATRGAFVTGDVDGVLVLWDAKTGKRRETLLDGTNEATKQLRFLRPSPDGKQLDLIAGGRPGQIVWEANGPEVRGPYFGMDCTGFGGDLWLARRPPGPESDPNMVHLLQMGFQSNGYSTGTVRYHRHPAPVQLAAATPRLTVTIDGRGTVRGWKVRDEWSIEHADWSVDLARPGLTALTVSPDSSMVAVAGSNGDVDILDGKKGREVVRLIGRLGPNGIVAFSPDSGLVATGGADGAVRLWNPWTGEQEHALKGHARGITALSFASDEVLMSASEDGTVRVWIYHP</sequence>
<evidence type="ECO:0000256" key="1">
    <source>
        <dbReference type="ARBA" id="ARBA00022574"/>
    </source>
</evidence>
<dbReference type="EMBL" id="LR593886">
    <property type="protein sequence ID" value="VTR92517.1"/>
    <property type="molecule type" value="Genomic_DNA"/>
</dbReference>
<evidence type="ECO:0000256" key="3">
    <source>
        <dbReference type="PROSITE-ProRule" id="PRU00221"/>
    </source>
</evidence>
<keyword evidence="4" id="KW-0418">Kinase</keyword>
<dbReference type="PROSITE" id="PS50082">
    <property type="entry name" value="WD_REPEATS_2"/>
    <property type="match status" value="3"/>
</dbReference>
<dbReference type="InterPro" id="IPR001680">
    <property type="entry name" value="WD40_rpt"/>
</dbReference>
<dbReference type="InterPro" id="IPR020472">
    <property type="entry name" value="WD40_PAC1"/>
</dbReference>
<keyword evidence="4" id="KW-0808">Transferase</keyword>
<evidence type="ECO:0000256" key="2">
    <source>
        <dbReference type="ARBA" id="ARBA00022737"/>
    </source>
</evidence>
<dbReference type="GO" id="GO:0016301">
    <property type="term" value="F:kinase activity"/>
    <property type="evidence" value="ECO:0007669"/>
    <property type="project" value="UniProtKB-KW"/>
</dbReference>
<dbReference type="InterPro" id="IPR036322">
    <property type="entry name" value="WD40_repeat_dom_sf"/>
</dbReference>
<gene>
    <name evidence="4" type="ORF">SOIL9_51970</name>
</gene>
<dbReference type="Gene3D" id="2.130.10.10">
    <property type="entry name" value="YVTN repeat-like/Quinoprotein amine dehydrogenase"/>
    <property type="match status" value="2"/>
</dbReference>
<organism evidence="4 5">
    <name type="scientific">Gemmata massiliana</name>
    <dbReference type="NCBI Taxonomy" id="1210884"/>
    <lineage>
        <taxon>Bacteria</taxon>
        <taxon>Pseudomonadati</taxon>
        <taxon>Planctomycetota</taxon>
        <taxon>Planctomycetia</taxon>
        <taxon>Gemmatales</taxon>
        <taxon>Gemmataceae</taxon>
        <taxon>Gemmata</taxon>
    </lineage>
</organism>
<accession>A0A6P2CVA0</accession>
<reference evidence="4 5" key="1">
    <citation type="submission" date="2019-05" db="EMBL/GenBank/DDBJ databases">
        <authorList>
            <consortium name="Science for Life Laboratories"/>
        </authorList>
    </citation>
    <scope>NUCLEOTIDE SEQUENCE [LARGE SCALE GENOMIC DNA]</scope>
    <source>
        <strain evidence="4">Soil9</strain>
    </source>
</reference>
<keyword evidence="5" id="KW-1185">Reference proteome</keyword>
<name>A0A6P2CVA0_9BACT</name>
<dbReference type="Pfam" id="PF00400">
    <property type="entry name" value="WD40"/>
    <property type="match status" value="2"/>
</dbReference>
<dbReference type="AlphaFoldDB" id="A0A6P2CVA0"/>
<proteinExistence type="predicted"/>
<dbReference type="KEGG" id="gms:SOIL9_51970"/>
<keyword evidence="1 3" id="KW-0853">WD repeat</keyword>
<protein>
    <recommendedName>
        <fullName evidence="6">Anaphase-promoting complex subunit 4 WD40 domain-containing protein</fullName>
    </recommendedName>
</protein>
<feature type="repeat" description="WD" evidence="3">
    <location>
        <begin position="264"/>
        <end position="295"/>
    </location>
</feature>
<dbReference type="PANTHER" id="PTHR19879">
    <property type="entry name" value="TRANSCRIPTION INITIATION FACTOR TFIID"/>
    <property type="match status" value="1"/>
</dbReference>
<dbReference type="PRINTS" id="PR00320">
    <property type="entry name" value="GPROTEINBRPT"/>
</dbReference>
<keyword evidence="2" id="KW-0677">Repeat</keyword>
<evidence type="ECO:0008006" key="6">
    <source>
        <dbReference type="Google" id="ProtNLM"/>
    </source>
</evidence>